<feature type="domain" description="PhoU" evidence="8">
    <location>
        <begin position="121"/>
        <end position="206"/>
    </location>
</feature>
<reference evidence="9" key="1">
    <citation type="submission" date="2021-06" db="EMBL/GenBank/DDBJ databases">
        <title>Description of novel taxa of the family Lachnospiraceae.</title>
        <authorList>
            <person name="Chaplin A.V."/>
            <person name="Sokolova S.R."/>
            <person name="Pikina A.P."/>
            <person name="Korzhanova M."/>
            <person name="Belova V."/>
            <person name="Korostin D."/>
            <person name="Efimov B.A."/>
        </authorList>
    </citation>
    <scope>NUCLEOTIDE SEQUENCE</scope>
    <source>
        <strain evidence="9">ASD5720</strain>
    </source>
</reference>
<keyword evidence="6 7" id="KW-0592">Phosphate transport</keyword>
<evidence type="ECO:0000256" key="6">
    <source>
        <dbReference type="ARBA" id="ARBA00022592"/>
    </source>
</evidence>
<dbReference type="GO" id="GO:0006817">
    <property type="term" value="P:phosphate ion transport"/>
    <property type="evidence" value="ECO:0007669"/>
    <property type="project" value="UniProtKB-KW"/>
</dbReference>
<evidence type="ECO:0000256" key="2">
    <source>
        <dbReference type="ARBA" id="ARBA00008107"/>
    </source>
</evidence>
<dbReference type="PANTHER" id="PTHR42930:SF3">
    <property type="entry name" value="PHOSPHATE-SPECIFIC TRANSPORT SYSTEM ACCESSORY PROTEIN PHOU"/>
    <property type="match status" value="1"/>
</dbReference>
<proteinExistence type="inferred from homology"/>
<dbReference type="InterPro" id="IPR026022">
    <property type="entry name" value="PhoU_dom"/>
</dbReference>
<evidence type="ECO:0000256" key="3">
    <source>
        <dbReference type="ARBA" id="ARBA00011738"/>
    </source>
</evidence>
<name>A0A949K262_9FIRM</name>
<dbReference type="PIRSF" id="PIRSF003107">
    <property type="entry name" value="PhoU"/>
    <property type="match status" value="1"/>
</dbReference>
<keyword evidence="10" id="KW-1185">Reference proteome</keyword>
<comment type="subunit">
    <text evidence="3 7">Homodimer.</text>
</comment>
<dbReference type="RefSeq" id="WP_238722862.1">
    <property type="nucleotide sequence ID" value="NZ_JAHQCW010000042.1"/>
</dbReference>
<feature type="domain" description="PhoU" evidence="8">
    <location>
        <begin position="19"/>
        <end position="106"/>
    </location>
</feature>
<dbReference type="Pfam" id="PF01895">
    <property type="entry name" value="PhoU"/>
    <property type="match status" value="2"/>
</dbReference>
<comment type="caution">
    <text evidence="9">The sequence shown here is derived from an EMBL/GenBank/DDBJ whole genome shotgun (WGS) entry which is preliminary data.</text>
</comment>
<evidence type="ECO:0000256" key="5">
    <source>
        <dbReference type="ARBA" id="ARBA00022490"/>
    </source>
</evidence>
<evidence type="ECO:0000313" key="9">
    <source>
        <dbReference type="EMBL" id="MBU9738824.1"/>
    </source>
</evidence>
<dbReference type="Proteomes" id="UP000712157">
    <property type="component" value="Unassembled WGS sequence"/>
</dbReference>
<comment type="function">
    <text evidence="7">Plays a role in the regulation of phosphate uptake.</text>
</comment>
<dbReference type="GO" id="GO:0030643">
    <property type="term" value="P:intracellular phosphate ion homeostasis"/>
    <property type="evidence" value="ECO:0007669"/>
    <property type="project" value="InterPro"/>
</dbReference>
<evidence type="ECO:0000313" key="10">
    <source>
        <dbReference type="Proteomes" id="UP000712157"/>
    </source>
</evidence>
<gene>
    <name evidence="9" type="primary">phoU</name>
    <name evidence="9" type="ORF">KTH89_19980</name>
</gene>
<dbReference type="EMBL" id="JAHQCW010000042">
    <property type="protein sequence ID" value="MBU9738824.1"/>
    <property type="molecule type" value="Genomic_DNA"/>
</dbReference>
<evidence type="ECO:0000256" key="4">
    <source>
        <dbReference type="ARBA" id="ARBA00022448"/>
    </source>
</evidence>
<dbReference type="NCBIfam" id="TIGR02135">
    <property type="entry name" value="phoU_full"/>
    <property type="match status" value="1"/>
</dbReference>
<dbReference type="GO" id="GO:0005737">
    <property type="term" value="C:cytoplasm"/>
    <property type="evidence" value="ECO:0007669"/>
    <property type="project" value="UniProtKB-SubCell"/>
</dbReference>
<dbReference type="InterPro" id="IPR038078">
    <property type="entry name" value="PhoU-like_sf"/>
</dbReference>
<dbReference type="InterPro" id="IPR028366">
    <property type="entry name" value="PhoU"/>
</dbReference>
<comment type="subcellular location">
    <subcellularLocation>
        <location evidence="1 7">Cytoplasm</location>
    </subcellularLocation>
</comment>
<protein>
    <recommendedName>
        <fullName evidence="7">Phosphate-specific transport system accessory protein PhoU</fullName>
    </recommendedName>
</protein>
<dbReference type="SUPFAM" id="SSF109755">
    <property type="entry name" value="PhoU-like"/>
    <property type="match status" value="1"/>
</dbReference>
<keyword evidence="5 7" id="KW-0963">Cytoplasm</keyword>
<organism evidence="9 10">
    <name type="scientific">Diplocloster agilis</name>
    <dbReference type="NCBI Taxonomy" id="2850323"/>
    <lineage>
        <taxon>Bacteria</taxon>
        <taxon>Bacillati</taxon>
        <taxon>Bacillota</taxon>
        <taxon>Clostridia</taxon>
        <taxon>Lachnospirales</taxon>
        <taxon>Lachnospiraceae</taxon>
        <taxon>Diplocloster</taxon>
    </lineage>
</organism>
<evidence type="ECO:0000259" key="8">
    <source>
        <dbReference type="Pfam" id="PF01895"/>
    </source>
</evidence>
<evidence type="ECO:0000256" key="7">
    <source>
        <dbReference type="PIRNR" id="PIRNR003107"/>
    </source>
</evidence>
<comment type="similarity">
    <text evidence="2 7">Belongs to the PhoU family.</text>
</comment>
<sequence length="216" mass="25025">MTTRVVYLEELKDLNNDVIKMGAFLENSIDDMVTALQNMDKDLAQEIIEKDDFADDLERSIEQQCIHIVAKQQPVATDLRRITSFMRIISDLERIADHCSDISEYILSIAAGPDIPLPDHIEEMIMEMKHMVKQTIDSFIEEDEQKALEVVEHDDVVDEYFEKIKEELCTAMKHNPNQIRQYADFLMIIKYVERMADHSTNVAKWTGFIVTGDLDI</sequence>
<dbReference type="Gene3D" id="1.20.58.220">
    <property type="entry name" value="Phosphate transport system protein phou homolog 2, domain 2"/>
    <property type="match status" value="1"/>
</dbReference>
<dbReference type="PANTHER" id="PTHR42930">
    <property type="entry name" value="PHOSPHATE-SPECIFIC TRANSPORT SYSTEM ACCESSORY PROTEIN PHOU"/>
    <property type="match status" value="1"/>
</dbReference>
<dbReference type="GO" id="GO:0045936">
    <property type="term" value="P:negative regulation of phosphate metabolic process"/>
    <property type="evidence" value="ECO:0007669"/>
    <property type="project" value="InterPro"/>
</dbReference>
<accession>A0A949K262</accession>
<dbReference type="AlphaFoldDB" id="A0A949K262"/>
<evidence type="ECO:0000256" key="1">
    <source>
        <dbReference type="ARBA" id="ARBA00004496"/>
    </source>
</evidence>
<keyword evidence="4 7" id="KW-0813">Transport</keyword>
<dbReference type="FunFam" id="1.20.58.220:FF:000004">
    <property type="entry name" value="Phosphate-specific transport system accessory protein PhoU"/>
    <property type="match status" value="1"/>
</dbReference>